<sequence length="309" mass="34233">MLQHLKWVSSIFLLLLTLTFGFQGPQGRQGTVCCNHHNDCVNALEDIKVESHGRRQILKSTALVALGTSSLGKEATADQPSTQDLLLRLRSIPTFCIVNPDGIPFMIFDGQSSATGYFFLSFDVAAQALQDARKKDKKGSEIWSNANIVVVPLAVALQLALRKTQREATNNGATMVTFNEIVASSEGVEDAKELDGGDKGKWSQRGRVPLFHFDTLVLENGREPRYFNRADLLKEWNRQNPDKSPPPVQVSNLLDLYRVCFAKNDFSKVERLAIMPVVETNQVASSLFKSSDGNMPKYNLDKVFLVGSA</sequence>
<evidence type="ECO:0000256" key="4">
    <source>
        <dbReference type="SAM" id="SignalP"/>
    </source>
</evidence>
<evidence type="ECO:0000256" key="3">
    <source>
        <dbReference type="ARBA" id="ARBA00022640"/>
    </source>
</evidence>
<keyword evidence="4" id="KW-0732">Signal</keyword>
<dbReference type="AlphaFoldDB" id="A0AAD2FE27"/>
<protein>
    <submittedName>
        <fullName evidence="5">Uncharacterized protein</fullName>
    </submittedName>
</protein>
<accession>A0AAD2FE27</accession>
<dbReference type="GO" id="GO:0015031">
    <property type="term" value="P:protein transport"/>
    <property type="evidence" value="ECO:0007669"/>
    <property type="project" value="InterPro"/>
</dbReference>
<feature type="chain" id="PRO_5042070391" evidence="4">
    <location>
        <begin position="22"/>
        <end position="309"/>
    </location>
</feature>
<gene>
    <name evidence="5" type="ORF">CYCCA115_LOCUS2545</name>
</gene>
<dbReference type="Proteomes" id="UP001295423">
    <property type="component" value="Unassembled WGS sequence"/>
</dbReference>
<dbReference type="InterPro" id="IPR007378">
    <property type="entry name" value="Tic22-like"/>
</dbReference>
<proteinExistence type="predicted"/>
<keyword evidence="3" id="KW-0934">Plastid</keyword>
<keyword evidence="2" id="KW-0150">Chloroplast</keyword>
<organism evidence="5 6">
    <name type="scientific">Cylindrotheca closterium</name>
    <dbReference type="NCBI Taxonomy" id="2856"/>
    <lineage>
        <taxon>Eukaryota</taxon>
        <taxon>Sar</taxon>
        <taxon>Stramenopiles</taxon>
        <taxon>Ochrophyta</taxon>
        <taxon>Bacillariophyta</taxon>
        <taxon>Bacillariophyceae</taxon>
        <taxon>Bacillariophycidae</taxon>
        <taxon>Bacillariales</taxon>
        <taxon>Bacillariaceae</taxon>
        <taxon>Cylindrotheca</taxon>
    </lineage>
</organism>
<name>A0AAD2FE27_9STRA</name>
<comment type="subcellular location">
    <subcellularLocation>
        <location evidence="1">Plastid</location>
        <location evidence="1">Chloroplast</location>
    </subcellularLocation>
</comment>
<evidence type="ECO:0000313" key="5">
    <source>
        <dbReference type="EMBL" id="CAJ1931788.1"/>
    </source>
</evidence>
<evidence type="ECO:0000256" key="1">
    <source>
        <dbReference type="ARBA" id="ARBA00004229"/>
    </source>
</evidence>
<evidence type="ECO:0000256" key="2">
    <source>
        <dbReference type="ARBA" id="ARBA00022528"/>
    </source>
</evidence>
<evidence type="ECO:0000313" key="6">
    <source>
        <dbReference type="Proteomes" id="UP001295423"/>
    </source>
</evidence>
<keyword evidence="6" id="KW-1185">Reference proteome</keyword>
<feature type="signal peptide" evidence="4">
    <location>
        <begin position="1"/>
        <end position="21"/>
    </location>
</feature>
<dbReference type="Gene3D" id="3.40.1350.100">
    <property type="match status" value="2"/>
</dbReference>
<reference evidence="5" key="1">
    <citation type="submission" date="2023-08" db="EMBL/GenBank/DDBJ databases">
        <authorList>
            <person name="Audoor S."/>
            <person name="Bilcke G."/>
        </authorList>
    </citation>
    <scope>NUCLEOTIDE SEQUENCE</scope>
</reference>
<dbReference type="EMBL" id="CAKOGP040000180">
    <property type="protein sequence ID" value="CAJ1931788.1"/>
    <property type="molecule type" value="Genomic_DNA"/>
</dbReference>
<dbReference type="GO" id="GO:0009507">
    <property type="term" value="C:chloroplast"/>
    <property type="evidence" value="ECO:0007669"/>
    <property type="project" value="UniProtKB-SubCell"/>
</dbReference>
<dbReference type="PANTHER" id="PTHR33926:SF4">
    <property type="entry name" value="PROTEIN TIC 22, CHLOROPLASTIC"/>
    <property type="match status" value="1"/>
</dbReference>
<comment type="caution">
    <text evidence="5">The sequence shown here is derived from an EMBL/GenBank/DDBJ whole genome shotgun (WGS) entry which is preliminary data.</text>
</comment>
<dbReference type="PANTHER" id="PTHR33926">
    <property type="entry name" value="PROTEIN TIC 22, CHLOROPLASTIC"/>
    <property type="match status" value="1"/>
</dbReference>